<comment type="caution">
    <text evidence="1">The sequence shown here is derived from an EMBL/GenBank/DDBJ whole genome shotgun (WGS) entry which is preliminary data.</text>
</comment>
<reference evidence="1" key="1">
    <citation type="submission" date="2022-07" db="EMBL/GenBank/DDBJ databases">
        <title>Genome Sequence of Phlebia brevispora.</title>
        <authorList>
            <person name="Buettner E."/>
        </authorList>
    </citation>
    <scope>NUCLEOTIDE SEQUENCE</scope>
    <source>
        <strain evidence="1">MPL23</strain>
    </source>
</reference>
<gene>
    <name evidence="1" type="ORF">NM688_g5883</name>
</gene>
<proteinExistence type="predicted"/>
<sequence length="182" mass="20079">MDFVYFIFFMIHLPATLLVDLQAIYPTSLTPSLIAKIPEFYVGMSRDPLIGGAMGYFGEPANYVWFKSFLLLEAIFQVPVFILGMRGLLKDSKKIYTLLLIYAASTATTTLACLAVLLATPLTADASLAPKTVSITPEQRLLLLSSYIPFFIIPLVMTIDMARRISGLISAGIHAQDLKKSH</sequence>
<dbReference type="EMBL" id="JANHOG010001134">
    <property type="protein sequence ID" value="KAJ3543229.1"/>
    <property type="molecule type" value="Genomic_DNA"/>
</dbReference>
<keyword evidence="2" id="KW-1185">Reference proteome</keyword>
<dbReference type="Proteomes" id="UP001148662">
    <property type="component" value="Unassembled WGS sequence"/>
</dbReference>
<accession>A0ACC1SNF9</accession>
<name>A0ACC1SNF9_9APHY</name>
<protein>
    <submittedName>
        <fullName evidence="1">Uncharacterized protein</fullName>
    </submittedName>
</protein>
<evidence type="ECO:0000313" key="1">
    <source>
        <dbReference type="EMBL" id="KAJ3543229.1"/>
    </source>
</evidence>
<organism evidence="1 2">
    <name type="scientific">Phlebia brevispora</name>
    <dbReference type="NCBI Taxonomy" id="194682"/>
    <lineage>
        <taxon>Eukaryota</taxon>
        <taxon>Fungi</taxon>
        <taxon>Dikarya</taxon>
        <taxon>Basidiomycota</taxon>
        <taxon>Agaricomycotina</taxon>
        <taxon>Agaricomycetes</taxon>
        <taxon>Polyporales</taxon>
        <taxon>Meruliaceae</taxon>
        <taxon>Phlebia</taxon>
    </lineage>
</organism>
<evidence type="ECO:0000313" key="2">
    <source>
        <dbReference type="Proteomes" id="UP001148662"/>
    </source>
</evidence>